<keyword evidence="2" id="KW-1185">Reference proteome</keyword>
<protein>
    <submittedName>
        <fullName evidence="1">Uncharacterized protein</fullName>
    </submittedName>
</protein>
<reference evidence="1 2" key="1">
    <citation type="submission" date="2019-04" db="EMBL/GenBank/DDBJ databases">
        <title>Friends and foes A comparative genomics study of 23 Aspergillus species from section Flavi.</title>
        <authorList>
            <consortium name="DOE Joint Genome Institute"/>
            <person name="Kjaerbolling I."/>
            <person name="Vesth T."/>
            <person name="Frisvad J.C."/>
            <person name="Nybo J.L."/>
            <person name="Theobald S."/>
            <person name="Kildgaard S."/>
            <person name="Isbrandt T."/>
            <person name="Kuo A."/>
            <person name="Sato A."/>
            <person name="Lyhne E.K."/>
            <person name="Kogle M.E."/>
            <person name="Wiebenga A."/>
            <person name="Kun R.S."/>
            <person name="Lubbers R.J."/>
            <person name="Makela M.R."/>
            <person name="Barry K."/>
            <person name="Chovatia M."/>
            <person name="Clum A."/>
            <person name="Daum C."/>
            <person name="Haridas S."/>
            <person name="He G."/>
            <person name="LaButti K."/>
            <person name="Lipzen A."/>
            <person name="Mondo S."/>
            <person name="Riley R."/>
            <person name="Salamov A."/>
            <person name="Simmons B.A."/>
            <person name="Magnuson J.K."/>
            <person name="Henrissat B."/>
            <person name="Mortensen U.H."/>
            <person name="Larsen T.O."/>
            <person name="Devries R.P."/>
            <person name="Grigoriev I.V."/>
            <person name="Machida M."/>
            <person name="Baker S.E."/>
            <person name="Andersen M.R."/>
        </authorList>
    </citation>
    <scope>NUCLEOTIDE SEQUENCE [LARGE SCALE GENOMIC DNA]</scope>
    <source>
        <strain evidence="1 2">CBS 151.66</strain>
    </source>
</reference>
<sequence>MLHILFGSSVLCLCDIFRLWRISIVSFSVAGTVVAHPTTTIRALLNSDGTENHLVAREGVWKCGVHKLQPSDRIAHYQESRWETLTHTPLLDQYSSDNESKVYEQALDFVQNSKKARAKDGSRCLYNYMN</sequence>
<evidence type="ECO:0000313" key="2">
    <source>
        <dbReference type="Proteomes" id="UP000326565"/>
    </source>
</evidence>
<evidence type="ECO:0000313" key="1">
    <source>
        <dbReference type="EMBL" id="KAB8068196.1"/>
    </source>
</evidence>
<dbReference type="EMBL" id="ML732410">
    <property type="protein sequence ID" value="KAB8068196.1"/>
    <property type="molecule type" value="Genomic_DNA"/>
</dbReference>
<dbReference type="Proteomes" id="UP000326565">
    <property type="component" value="Unassembled WGS sequence"/>
</dbReference>
<dbReference type="AlphaFoldDB" id="A0A5N5WI78"/>
<name>A0A5N5WI78_9EURO</name>
<gene>
    <name evidence="1" type="ORF">BDV29DRAFT_162609</name>
</gene>
<proteinExistence type="predicted"/>
<organism evidence="1 2">
    <name type="scientific">Aspergillus leporis</name>
    <dbReference type="NCBI Taxonomy" id="41062"/>
    <lineage>
        <taxon>Eukaryota</taxon>
        <taxon>Fungi</taxon>
        <taxon>Dikarya</taxon>
        <taxon>Ascomycota</taxon>
        <taxon>Pezizomycotina</taxon>
        <taxon>Eurotiomycetes</taxon>
        <taxon>Eurotiomycetidae</taxon>
        <taxon>Eurotiales</taxon>
        <taxon>Aspergillaceae</taxon>
        <taxon>Aspergillus</taxon>
        <taxon>Aspergillus subgen. Circumdati</taxon>
    </lineage>
</organism>
<accession>A0A5N5WI78</accession>